<dbReference type="Proteomes" id="UP000016931">
    <property type="component" value="Unassembled WGS sequence"/>
</dbReference>
<evidence type="ECO:0000256" key="3">
    <source>
        <dbReference type="ARBA" id="ARBA00022989"/>
    </source>
</evidence>
<dbReference type="OMA" id="WQNIIGE"/>
<protein>
    <recommendedName>
        <fullName evidence="10">Cora-domain-containing protein</fullName>
    </recommendedName>
</protein>
<evidence type="ECO:0000256" key="1">
    <source>
        <dbReference type="ARBA" id="ARBA00004651"/>
    </source>
</evidence>
<keyword evidence="2 7" id="KW-0812">Transmembrane</keyword>
<keyword evidence="9" id="KW-1185">Reference proteome</keyword>
<dbReference type="eggNOG" id="ENOG502SFSA">
    <property type="taxonomic scope" value="Eukaryota"/>
</dbReference>
<dbReference type="GO" id="GO:0000287">
    <property type="term" value="F:magnesium ion binding"/>
    <property type="evidence" value="ECO:0007669"/>
    <property type="project" value="TreeGrafter"/>
</dbReference>
<dbReference type="InterPro" id="IPR002523">
    <property type="entry name" value="MgTranspt_CorA/ZnTranspt_ZntB"/>
</dbReference>
<keyword evidence="4 7" id="KW-0472">Membrane</keyword>
<dbReference type="PANTHER" id="PTHR46494">
    <property type="entry name" value="CORA FAMILY METAL ION TRANSPORTER (EUROFUNG)"/>
    <property type="match status" value="1"/>
</dbReference>
<name>N1QIL9_SPHMS</name>
<reference evidence="8 9" key="1">
    <citation type="journal article" date="2012" name="PLoS Pathog.">
        <title>Diverse lifestyles and strategies of plant pathogenesis encoded in the genomes of eighteen Dothideomycetes fungi.</title>
        <authorList>
            <person name="Ohm R.A."/>
            <person name="Feau N."/>
            <person name="Henrissat B."/>
            <person name="Schoch C.L."/>
            <person name="Horwitz B.A."/>
            <person name="Barry K.W."/>
            <person name="Condon B.J."/>
            <person name="Copeland A.C."/>
            <person name="Dhillon B."/>
            <person name="Glaser F."/>
            <person name="Hesse C.N."/>
            <person name="Kosti I."/>
            <person name="LaButti K."/>
            <person name="Lindquist E.A."/>
            <person name="Lucas S."/>
            <person name="Salamov A.A."/>
            <person name="Bradshaw R.E."/>
            <person name="Ciuffetti L."/>
            <person name="Hamelin R.C."/>
            <person name="Kema G.H.J."/>
            <person name="Lawrence C."/>
            <person name="Scott J.A."/>
            <person name="Spatafora J.W."/>
            <person name="Turgeon B.G."/>
            <person name="de Wit P.J.G.M."/>
            <person name="Zhong S."/>
            <person name="Goodwin S.B."/>
            <person name="Grigoriev I.V."/>
        </authorList>
    </citation>
    <scope>NUCLEOTIDE SEQUENCE [LARGE SCALE GENOMIC DNA]</scope>
    <source>
        <strain evidence="8 9">SO2202</strain>
    </source>
</reference>
<accession>N1QIL9</accession>
<dbReference type="Gene3D" id="1.20.58.340">
    <property type="entry name" value="Magnesium transport protein CorA, transmembrane region"/>
    <property type="match status" value="1"/>
</dbReference>
<feature type="region of interest" description="Disordered" evidence="6">
    <location>
        <begin position="454"/>
        <end position="479"/>
    </location>
</feature>
<dbReference type="RefSeq" id="XP_016765151.1">
    <property type="nucleotide sequence ID" value="XM_016907499.1"/>
</dbReference>
<feature type="transmembrane region" description="Helical" evidence="7">
    <location>
        <begin position="366"/>
        <end position="388"/>
    </location>
</feature>
<evidence type="ECO:0000256" key="2">
    <source>
        <dbReference type="ARBA" id="ARBA00022692"/>
    </source>
</evidence>
<feature type="compositionally biased region" description="Basic residues" evidence="6">
    <location>
        <begin position="460"/>
        <end position="477"/>
    </location>
</feature>
<keyword evidence="3 7" id="KW-1133">Transmembrane helix</keyword>
<evidence type="ECO:0000256" key="5">
    <source>
        <dbReference type="SAM" id="Coils"/>
    </source>
</evidence>
<dbReference type="EMBL" id="KB456260">
    <property type="protein sequence ID" value="EMF17030.1"/>
    <property type="molecule type" value="Genomic_DNA"/>
</dbReference>
<feature type="coiled-coil region" evidence="5">
    <location>
        <begin position="325"/>
        <end position="352"/>
    </location>
</feature>
<dbReference type="GO" id="GO:0015087">
    <property type="term" value="F:cobalt ion transmembrane transporter activity"/>
    <property type="evidence" value="ECO:0007669"/>
    <property type="project" value="TreeGrafter"/>
</dbReference>
<dbReference type="InterPro" id="IPR045863">
    <property type="entry name" value="CorA_TM1_TM2"/>
</dbReference>
<gene>
    <name evidence="8" type="ORF">SEPMUDRAFT_153101</name>
</gene>
<organism evidence="8 9">
    <name type="scientific">Sphaerulina musiva (strain SO2202)</name>
    <name type="common">Poplar stem canker fungus</name>
    <name type="synonym">Septoria musiva</name>
    <dbReference type="NCBI Taxonomy" id="692275"/>
    <lineage>
        <taxon>Eukaryota</taxon>
        <taxon>Fungi</taxon>
        <taxon>Dikarya</taxon>
        <taxon>Ascomycota</taxon>
        <taxon>Pezizomycotina</taxon>
        <taxon>Dothideomycetes</taxon>
        <taxon>Dothideomycetidae</taxon>
        <taxon>Mycosphaerellales</taxon>
        <taxon>Mycosphaerellaceae</taxon>
        <taxon>Sphaerulina</taxon>
    </lineage>
</organism>
<evidence type="ECO:0008006" key="10">
    <source>
        <dbReference type="Google" id="ProtNLM"/>
    </source>
</evidence>
<proteinExistence type="predicted"/>
<dbReference type="Pfam" id="PF01544">
    <property type="entry name" value="CorA"/>
    <property type="match status" value="1"/>
</dbReference>
<comment type="subcellular location">
    <subcellularLocation>
        <location evidence="1">Cell membrane</location>
        <topology evidence="1">Multi-pass membrane protein</topology>
    </subcellularLocation>
</comment>
<evidence type="ECO:0000313" key="9">
    <source>
        <dbReference type="Proteomes" id="UP000016931"/>
    </source>
</evidence>
<sequence>MDAFCGTTWEGGESGTYYCFPVAVPELLRPRPALDGDSRVPIACRVGHRRSKIKYEEVALHGPADAASFSRVVHDQVRLHPHDPLIIAVNGYQPWLGQVLHTCIEDHWSDIADLDRAVQYAHTMQFPEKASQRGRWVPWTFIIDQMNVPHVYYWSVNLEPPMMHDNDLPNMADFRLRTGVWFCAKGACKLDRNISVTIVFTKPSPVSERIVTKLLFEYLWRDNDFDQPREDEEGICWTFSRLYYLCSDWQNIIGEVLARLDEAEINSHGRHLPVKARTRRMHREVDRIYEMKEYLHFHTRSFKKLQRLQIEVPPEQRKDPLWNDMDDAVEDLDQFESTLDGLKERFNNLIELEFNITNAMQSDNSAFLSGVATLFIPLSLVASIFGFTTITWPVIWFVYIAVPIFVVSVIFTAVFPALRKYIQKLAEPVQRPMALQPDQFTMLAEEYPDVVTVPRDRQGRSRHQTPLRQHSLARKPSRTQIRAWSRLGDSEEKDYY</sequence>
<dbReference type="GO" id="GO:0015095">
    <property type="term" value="F:magnesium ion transmembrane transporter activity"/>
    <property type="evidence" value="ECO:0007669"/>
    <property type="project" value="TreeGrafter"/>
</dbReference>
<dbReference type="GO" id="GO:0050897">
    <property type="term" value="F:cobalt ion binding"/>
    <property type="evidence" value="ECO:0007669"/>
    <property type="project" value="TreeGrafter"/>
</dbReference>
<dbReference type="OrthoDB" id="3231000at2759"/>
<evidence type="ECO:0000256" key="4">
    <source>
        <dbReference type="ARBA" id="ARBA00023136"/>
    </source>
</evidence>
<dbReference type="PANTHER" id="PTHR46494:SF1">
    <property type="entry name" value="CORA FAMILY METAL ION TRANSPORTER (EUROFUNG)"/>
    <property type="match status" value="1"/>
</dbReference>
<evidence type="ECO:0000256" key="7">
    <source>
        <dbReference type="SAM" id="Phobius"/>
    </source>
</evidence>
<dbReference type="GeneID" id="27904636"/>
<evidence type="ECO:0000313" key="8">
    <source>
        <dbReference type="EMBL" id="EMF17030.1"/>
    </source>
</evidence>
<dbReference type="AlphaFoldDB" id="N1QIL9"/>
<keyword evidence="5" id="KW-0175">Coiled coil</keyword>
<evidence type="ECO:0000256" key="6">
    <source>
        <dbReference type="SAM" id="MobiDB-lite"/>
    </source>
</evidence>
<dbReference type="STRING" id="692275.N1QIL9"/>
<dbReference type="SUPFAM" id="SSF144083">
    <property type="entry name" value="Magnesium transport protein CorA, transmembrane region"/>
    <property type="match status" value="1"/>
</dbReference>
<dbReference type="HOGENOM" id="CLU_550007_0_0_1"/>
<dbReference type="GO" id="GO:0005886">
    <property type="term" value="C:plasma membrane"/>
    <property type="evidence" value="ECO:0007669"/>
    <property type="project" value="UniProtKB-SubCell"/>
</dbReference>
<feature type="transmembrane region" description="Helical" evidence="7">
    <location>
        <begin position="394"/>
        <end position="418"/>
    </location>
</feature>